<protein>
    <submittedName>
        <fullName evidence="2">Uncharacterized protein</fullName>
    </submittedName>
</protein>
<dbReference type="AlphaFoldDB" id="A0A314U7X7"/>
<keyword evidence="3" id="KW-1185">Reference proteome</keyword>
<accession>A0A314U7X7</accession>
<gene>
    <name evidence="2" type="ORF">Pyn_16737</name>
</gene>
<dbReference type="EMBL" id="PJQY01003956">
    <property type="protein sequence ID" value="PQM33218.1"/>
    <property type="molecule type" value="Genomic_DNA"/>
</dbReference>
<dbReference type="Proteomes" id="UP000250321">
    <property type="component" value="Unassembled WGS sequence"/>
</dbReference>
<evidence type="ECO:0000256" key="1">
    <source>
        <dbReference type="SAM" id="MobiDB-lite"/>
    </source>
</evidence>
<feature type="region of interest" description="Disordered" evidence="1">
    <location>
        <begin position="25"/>
        <end position="52"/>
    </location>
</feature>
<evidence type="ECO:0000313" key="2">
    <source>
        <dbReference type="EMBL" id="PQM33218.1"/>
    </source>
</evidence>
<evidence type="ECO:0000313" key="3">
    <source>
        <dbReference type="Proteomes" id="UP000250321"/>
    </source>
</evidence>
<organism evidence="2 3">
    <name type="scientific">Prunus yedoensis var. nudiflora</name>
    <dbReference type="NCBI Taxonomy" id="2094558"/>
    <lineage>
        <taxon>Eukaryota</taxon>
        <taxon>Viridiplantae</taxon>
        <taxon>Streptophyta</taxon>
        <taxon>Embryophyta</taxon>
        <taxon>Tracheophyta</taxon>
        <taxon>Spermatophyta</taxon>
        <taxon>Magnoliopsida</taxon>
        <taxon>eudicotyledons</taxon>
        <taxon>Gunneridae</taxon>
        <taxon>Pentapetalae</taxon>
        <taxon>rosids</taxon>
        <taxon>fabids</taxon>
        <taxon>Rosales</taxon>
        <taxon>Rosaceae</taxon>
        <taxon>Amygdaloideae</taxon>
        <taxon>Amygdaleae</taxon>
        <taxon>Prunus</taxon>
    </lineage>
</organism>
<reference evidence="2 3" key="1">
    <citation type="submission" date="2018-02" db="EMBL/GenBank/DDBJ databases">
        <title>Draft genome of wild Prunus yedoensis var. nudiflora.</title>
        <authorList>
            <person name="Baek S."/>
            <person name="Kim J.-H."/>
            <person name="Choi K."/>
            <person name="Kim G.-B."/>
            <person name="Cho A."/>
            <person name="Jang H."/>
            <person name="Shin C.-H."/>
            <person name="Yu H.-J."/>
            <person name="Mun J.-H."/>
        </authorList>
    </citation>
    <scope>NUCLEOTIDE SEQUENCE [LARGE SCALE GENOMIC DNA]</scope>
    <source>
        <strain evidence="3">cv. Jeju island</strain>
        <tissue evidence="2">Leaf</tissue>
    </source>
</reference>
<proteinExistence type="predicted"/>
<feature type="compositionally biased region" description="Basic residues" evidence="1">
    <location>
        <begin position="36"/>
        <end position="51"/>
    </location>
</feature>
<comment type="caution">
    <text evidence="2">The sequence shown here is derived from an EMBL/GenBank/DDBJ whole genome shotgun (WGS) entry which is preliminary data.</text>
</comment>
<name>A0A314U7X7_PRUYE</name>
<sequence>MVFLLDNQTFFAKAVPPPPISSLTTASLEPGLHSGYGKRKGRHSGHNKRPSFRTYVATITTGHSKLSPFR</sequence>